<comment type="caution">
    <text evidence="3">The sequence shown here is derived from an EMBL/GenBank/DDBJ whole genome shotgun (WGS) entry which is preliminary data.</text>
</comment>
<name>A0A9P8TVT6_9HYPO</name>
<dbReference type="AlphaFoldDB" id="A0A9P8TVT6"/>
<keyword evidence="1" id="KW-0732">Signal</keyword>
<protein>
    <recommendedName>
        <fullName evidence="2">AB hydrolase-1 domain-containing protein</fullName>
    </recommendedName>
</protein>
<feature type="domain" description="AB hydrolase-1" evidence="2">
    <location>
        <begin position="94"/>
        <end position="354"/>
    </location>
</feature>
<dbReference type="InterPro" id="IPR000073">
    <property type="entry name" value="AB_hydrolase_1"/>
</dbReference>
<proteinExistence type="predicted"/>
<sequence length="376" mass="40673">MLKSATLLALATAAAARKCQDLVIPISISAQNAVFNIQAPTTQIDVTNLFLDITVAGQNYTEKILTGYKTVSGNYKIAATYCQPDKGPGKALQVLTHGVGFDRRYWDIPYANYNYSYVARAVDEQGYSTFTWDRLGVGASSKGEPINEIQQFLEIAALTELSYSLRNGTISGIHNKFDKFVHIGHSFGSAITYNFINNNPDFSEAAILTGFGQNFNFATGFLLGGDYEPVKQSPLLAAKYPVGYLAPLSKIGVHTQFFAPGDFDPKMLDYIFSISQAATPGEFLTNGVGLGAKNAYKGHLFIVTGDRDLPFCGANCQDASSINFAYPDLLASSKPFFPSAATFNTSIIPGAGHGLTSGYSAKATYDSMFSFLKQYC</sequence>
<dbReference type="InterPro" id="IPR029058">
    <property type="entry name" value="AB_hydrolase_fold"/>
</dbReference>
<evidence type="ECO:0000259" key="2">
    <source>
        <dbReference type="Pfam" id="PF12697"/>
    </source>
</evidence>
<reference evidence="3" key="1">
    <citation type="submission" date="2021-08" db="EMBL/GenBank/DDBJ databases">
        <title>Chromosome-Level Trichoderma cornu-damae using Hi-C Data.</title>
        <authorList>
            <person name="Kim C.S."/>
        </authorList>
    </citation>
    <scope>NUCLEOTIDE SEQUENCE</scope>
    <source>
        <strain evidence="3">KA19-0412C</strain>
    </source>
</reference>
<dbReference type="SUPFAM" id="SSF53474">
    <property type="entry name" value="alpha/beta-Hydrolases"/>
    <property type="match status" value="1"/>
</dbReference>
<dbReference type="Pfam" id="PF12697">
    <property type="entry name" value="Abhydrolase_6"/>
    <property type="match status" value="1"/>
</dbReference>
<accession>A0A9P8TVT6</accession>
<dbReference type="OrthoDB" id="190201at2759"/>
<dbReference type="Proteomes" id="UP000827724">
    <property type="component" value="Unassembled WGS sequence"/>
</dbReference>
<evidence type="ECO:0000313" key="3">
    <source>
        <dbReference type="EMBL" id="KAH6606904.1"/>
    </source>
</evidence>
<dbReference type="EMBL" id="JAIWOZ010000004">
    <property type="protein sequence ID" value="KAH6606904.1"/>
    <property type="molecule type" value="Genomic_DNA"/>
</dbReference>
<organism evidence="3 4">
    <name type="scientific">Trichoderma cornu-damae</name>
    <dbReference type="NCBI Taxonomy" id="654480"/>
    <lineage>
        <taxon>Eukaryota</taxon>
        <taxon>Fungi</taxon>
        <taxon>Dikarya</taxon>
        <taxon>Ascomycota</taxon>
        <taxon>Pezizomycotina</taxon>
        <taxon>Sordariomycetes</taxon>
        <taxon>Hypocreomycetidae</taxon>
        <taxon>Hypocreales</taxon>
        <taxon>Hypocreaceae</taxon>
        <taxon>Trichoderma</taxon>
    </lineage>
</organism>
<keyword evidence="4" id="KW-1185">Reference proteome</keyword>
<dbReference type="Gene3D" id="3.40.50.1820">
    <property type="entry name" value="alpha/beta hydrolase"/>
    <property type="match status" value="1"/>
</dbReference>
<feature type="signal peptide" evidence="1">
    <location>
        <begin position="1"/>
        <end position="16"/>
    </location>
</feature>
<feature type="chain" id="PRO_5040333070" description="AB hydrolase-1 domain-containing protein" evidence="1">
    <location>
        <begin position="17"/>
        <end position="376"/>
    </location>
</feature>
<evidence type="ECO:0000313" key="4">
    <source>
        <dbReference type="Proteomes" id="UP000827724"/>
    </source>
</evidence>
<evidence type="ECO:0000256" key="1">
    <source>
        <dbReference type="SAM" id="SignalP"/>
    </source>
</evidence>
<gene>
    <name evidence="3" type="ORF">Trco_006057</name>
</gene>